<dbReference type="Proteomes" id="UP000317039">
    <property type="component" value="Chromosome"/>
</dbReference>
<evidence type="ECO:0000259" key="3">
    <source>
        <dbReference type="PROSITE" id="PS51898"/>
    </source>
</evidence>
<protein>
    <recommendedName>
        <fullName evidence="3">Tyr recombinase domain-containing protein</fullName>
    </recommendedName>
</protein>
<dbReference type="GeneID" id="80334449"/>
<dbReference type="SUPFAM" id="SSF56349">
    <property type="entry name" value="DNA breaking-rejoining enzymes"/>
    <property type="match status" value="1"/>
</dbReference>
<dbReference type="InterPro" id="IPR002104">
    <property type="entry name" value="Integrase_catalytic"/>
</dbReference>
<sequence>MAQVALAPGAMPPKDKLTPTKGADGLWRLTRIRHRAFSGEYIKTSAIGRTRRECLDEWERSFKRNVLKGSKRKRTSRRPQFSPTDKMSKVFAELDAQYKAKVAAGKMSDGTYDNYRCFIYPPAKNAKRSNKPDAFKLDIEMGSLSIAEAADAAWIADYLDEVADSAYSTAYHQHRQLCSAFKLAVLGKGIEPSANPMPYVPRPTGDRAEPRPLAPDEQTGVLERIDTWLNDERGESHYLRTLFLLLLGTGIRPGEGLAVRWCDITEQEFDGVIRSVLYVGATVRCKSVTGPYRHPRRKSGNEYRVVLPAWLREVLADERLRASPASEQLPILRGPRSGEGSWISVTNARMAVYAMRNGSPFDTFRLSDLRDTVATHIAMVTGDDERASAQLGHMDGGRSMAQRHYIHQGIRRMVAVDNADVLELLNPFKMAPKWHSTA</sequence>
<keyword evidence="1" id="KW-0233">DNA recombination</keyword>
<dbReference type="RefSeq" id="WP_143981752.1">
    <property type="nucleotide sequence ID" value="NZ_CP041695.1"/>
</dbReference>
<proteinExistence type="predicted"/>
<feature type="domain" description="Tyr recombinase" evidence="3">
    <location>
        <begin position="208"/>
        <end position="418"/>
    </location>
</feature>
<feature type="region of interest" description="Disordered" evidence="2">
    <location>
        <begin position="1"/>
        <end position="22"/>
    </location>
</feature>
<evidence type="ECO:0000256" key="1">
    <source>
        <dbReference type="ARBA" id="ARBA00023172"/>
    </source>
</evidence>
<dbReference type="GO" id="GO:0006310">
    <property type="term" value="P:DNA recombination"/>
    <property type="evidence" value="ECO:0007669"/>
    <property type="project" value="UniProtKB-KW"/>
</dbReference>
<dbReference type="InterPro" id="IPR011010">
    <property type="entry name" value="DNA_brk_join_enz"/>
</dbReference>
<dbReference type="Gene3D" id="1.10.443.10">
    <property type="entry name" value="Intergrase catalytic core"/>
    <property type="match status" value="1"/>
</dbReference>
<feature type="region of interest" description="Disordered" evidence="2">
    <location>
        <begin position="195"/>
        <end position="214"/>
    </location>
</feature>
<dbReference type="KEGG" id="nod:FOH10_18975"/>
<evidence type="ECO:0000313" key="4">
    <source>
        <dbReference type="EMBL" id="QDP80486.1"/>
    </source>
</evidence>
<dbReference type="AlphaFoldDB" id="A0A516NNJ7"/>
<gene>
    <name evidence="4" type="ORF">FOH10_18975</name>
</gene>
<dbReference type="InterPro" id="IPR013762">
    <property type="entry name" value="Integrase-like_cat_sf"/>
</dbReference>
<reference evidence="4 5" key="1">
    <citation type="submission" date="2019-07" db="EMBL/GenBank/DDBJ databases">
        <title>Complete Genome Sequence and Methylome Analysis of Nocardia otitidis-caviarum NEB252.</title>
        <authorList>
            <person name="Fomenkov A."/>
            <person name="Anton B.P."/>
            <person name="Vincze T."/>
            <person name="Roberts R.J."/>
        </authorList>
    </citation>
    <scope>NUCLEOTIDE SEQUENCE [LARGE SCALE GENOMIC DNA]</scope>
    <source>
        <strain evidence="4 5">NEB252</strain>
    </source>
</reference>
<evidence type="ECO:0000256" key="2">
    <source>
        <dbReference type="SAM" id="MobiDB-lite"/>
    </source>
</evidence>
<dbReference type="EMBL" id="CP041695">
    <property type="protein sequence ID" value="QDP80486.1"/>
    <property type="molecule type" value="Genomic_DNA"/>
</dbReference>
<dbReference type="GO" id="GO:0003677">
    <property type="term" value="F:DNA binding"/>
    <property type="evidence" value="ECO:0007669"/>
    <property type="project" value="InterPro"/>
</dbReference>
<name>A0A516NNJ7_9NOCA</name>
<evidence type="ECO:0000313" key="5">
    <source>
        <dbReference type="Proteomes" id="UP000317039"/>
    </source>
</evidence>
<dbReference type="GO" id="GO:0015074">
    <property type="term" value="P:DNA integration"/>
    <property type="evidence" value="ECO:0007669"/>
    <property type="project" value="InterPro"/>
</dbReference>
<organism evidence="4 5">
    <name type="scientific">Nocardia otitidiscaviarum</name>
    <dbReference type="NCBI Taxonomy" id="1823"/>
    <lineage>
        <taxon>Bacteria</taxon>
        <taxon>Bacillati</taxon>
        <taxon>Actinomycetota</taxon>
        <taxon>Actinomycetes</taxon>
        <taxon>Mycobacteriales</taxon>
        <taxon>Nocardiaceae</taxon>
        <taxon>Nocardia</taxon>
    </lineage>
</organism>
<accession>A0A516NNJ7</accession>
<dbReference type="PROSITE" id="PS51898">
    <property type="entry name" value="TYR_RECOMBINASE"/>
    <property type="match status" value="1"/>
</dbReference>